<accession>A0ABS8CD64</accession>
<reference evidence="1 2" key="1">
    <citation type="submission" date="2020-07" db="EMBL/GenBank/DDBJ databases">
        <title>Pusillimonas sp. nov., isolated from poultry manure in Taiwan.</title>
        <authorList>
            <person name="Lin S.-Y."/>
            <person name="Tang Y.-S."/>
            <person name="Young C.-C."/>
        </authorList>
    </citation>
    <scope>NUCLEOTIDE SEQUENCE [LARGE SCALE GENOMIC DNA]</scope>
    <source>
        <strain evidence="1 2">CC-YST705</strain>
    </source>
</reference>
<sequence length="265" mass="30028">MNERADVPLERLEARAISLCADAQAETGLFEIDGQTFVFKRGRPKSWATARACLAAIGCRLAFGEWVAPGQLRTGGIRQEAARLRELSREGRRVPLVLFQNDECLVLSYVGQSFDEIVEHLSAAEKITLFERLADDLAAWHVKGCWHGGAQLRNVTEQADGFYRIDFEERHGYALSVAATRAYDVFLYFGDAFSHLDESEVLPQGGALLQRYLNQVQDPSLVLMLRRLSRLLRPMVWLSKRCPRLTRKRDAQRIVRVARVLQAVL</sequence>
<name>A0ABS8CD64_9BURK</name>
<dbReference type="EMBL" id="JACDXW010000004">
    <property type="protein sequence ID" value="MCB5363985.1"/>
    <property type="molecule type" value="Genomic_DNA"/>
</dbReference>
<gene>
    <name evidence="1" type="ORF">H0484_09525</name>
</gene>
<dbReference type="RefSeq" id="WP_226954347.1">
    <property type="nucleotide sequence ID" value="NZ_JACDXW010000004.1"/>
</dbReference>
<dbReference type="InterPro" id="IPR011009">
    <property type="entry name" value="Kinase-like_dom_sf"/>
</dbReference>
<evidence type="ECO:0000313" key="1">
    <source>
        <dbReference type="EMBL" id="MCB5363985.1"/>
    </source>
</evidence>
<evidence type="ECO:0000313" key="2">
    <source>
        <dbReference type="Proteomes" id="UP000776983"/>
    </source>
</evidence>
<proteinExistence type="predicted"/>
<comment type="caution">
    <text evidence="1">The sequence shown here is derived from an EMBL/GenBank/DDBJ whole genome shotgun (WGS) entry which is preliminary data.</text>
</comment>
<dbReference type="SUPFAM" id="SSF56112">
    <property type="entry name" value="Protein kinase-like (PK-like)"/>
    <property type="match status" value="1"/>
</dbReference>
<keyword evidence="2" id="KW-1185">Reference proteome</keyword>
<organism evidence="1 2">
    <name type="scientific">Mesopusillimonas faecipullorum</name>
    <dbReference type="NCBI Taxonomy" id="2755040"/>
    <lineage>
        <taxon>Bacteria</taxon>
        <taxon>Pseudomonadati</taxon>
        <taxon>Pseudomonadota</taxon>
        <taxon>Betaproteobacteria</taxon>
        <taxon>Burkholderiales</taxon>
        <taxon>Alcaligenaceae</taxon>
        <taxon>Mesopusillimonas</taxon>
    </lineage>
</organism>
<evidence type="ECO:0008006" key="3">
    <source>
        <dbReference type="Google" id="ProtNLM"/>
    </source>
</evidence>
<dbReference type="Proteomes" id="UP000776983">
    <property type="component" value="Unassembled WGS sequence"/>
</dbReference>
<protein>
    <recommendedName>
        <fullName evidence="3">Serine/threonine protein phosphatase</fullName>
    </recommendedName>
</protein>